<reference evidence="1 2" key="1">
    <citation type="submission" date="2020-12" db="EMBL/GenBank/DDBJ databases">
        <authorList>
            <person name="Shan Y."/>
        </authorList>
    </citation>
    <scope>NUCLEOTIDE SEQUENCE [LARGE SCALE GENOMIC DNA]</scope>
    <source>
        <strain evidence="2">csc3.9</strain>
    </source>
</reference>
<keyword evidence="2" id="KW-1185">Reference proteome</keyword>
<dbReference type="EMBL" id="CP066167">
    <property type="protein sequence ID" value="QQD19145.1"/>
    <property type="molecule type" value="Genomic_DNA"/>
</dbReference>
<protein>
    <submittedName>
        <fullName evidence="1">DUF393 domain-containing protein</fullName>
    </submittedName>
</protein>
<dbReference type="PANTHER" id="PTHR34290">
    <property type="entry name" value="SI:CH73-390P7.2"/>
    <property type="match status" value="1"/>
</dbReference>
<sequence length="128" mass="14860">MKTGDADKDTLYYDGACPLCRREMNVLAKKSDGRLSLVDIHSLKELPANMSRHDLLKMLHLQKADGQWLTGADANVAAWQSTPRGKWLRWMRWPGLRWVVDTAYSWWAQRRYDRLYGPDGARRPQDSV</sequence>
<accession>A0A7T4US73</accession>
<evidence type="ECO:0000313" key="1">
    <source>
        <dbReference type="EMBL" id="QQD19145.1"/>
    </source>
</evidence>
<dbReference type="PANTHER" id="PTHR34290:SF2">
    <property type="entry name" value="OS04G0668800 PROTEIN"/>
    <property type="match status" value="1"/>
</dbReference>
<dbReference type="KEGG" id="snan:I6N98_04630"/>
<gene>
    <name evidence="1" type="ORF">I6N98_04630</name>
</gene>
<name>A0A7T4US73_9GAMM</name>
<dbReference type="Proteomes" id="UP000596063">
    <property type="component" value="Chromosome"/>
</dbReference>
<dbReference type="InterPro" id="IPR044691">
    <property type="entry name" value="DCC1_Trx"/>
</dbReference>
<dbReference type="AlphaFoldDB" id="A0A7T4US73"/>
<organism evidence="1 2">
    <name type="scientific">Spongiibacter nanhainus</name>
    <dbReference type="NCBI Taxonomy" id="2794344"/>
    <lineage>
        <taxon>Bacteria</taxon>
        <taxon>Pseudomonadati</taxon>
        <taxon>Pseudomonadota</taxon>
        <taxon>Gammaproteobacteria</taxon>
        <taxon>Cellvibrionales</taxon>
        <taxon>Spongiibacteraceae</taxon>
        <taxon>Spongiibacter</taxon>
    </lineage>
</organism>
<proteinExistence type="predicted"/>
<dbReference type="InterPro" id="IPR007263">
    <property type="entry name" value="DCC1-like"/>
</dbReference>
<evidence type="ECO:0000313" key="2">
    <source>
        <dbReference type="Proteomes" id="UP000596063"/>
    </source>
</evidence>
<dbReference type="RefSeq" id="WP_198570630.1">
    <property type="nucleotide sequence ID" value="NZ_CP066167.1"/>
</dbReference>
<dbReference type="GO" id="GO:0015035">
    <property type="term" value="F:protein-disulfide reductase activity"/>
    <property type="evidence" value="ECO:0007669"/>
    <property type="project" value="InterPro"/>
</dbReference>
<dbReference type="Pfam" id="PF04134">
    <property type="entry name" value="DCC1-like"/>
    <property type="match status" value="1"/>
</dbReference>